<sequence>MGGKKFAVLLCAEDSEYVKKKYGGYFGVFVRMLGRKERHGMFIEWLVESFLMMMRLKPLMVRELPPEAEVIAWSDKTGIEMFRYEDHIMGIQGHPEYNKDILSHLVSTPPP</sequence>
<organism evidence="1 2">
    <name type="scientific">Hevea brasiliensis</name>
    <name type="common">Para rubber tree</name>
    <name type="synonym">Siphonia brasiliensis</name>
    <dbReference type="NCBI Taxonomy" id="3981"/>
    <lineage>
        <taxon>Eukaryota</taxon>
        <taxon>Viridiplantae</taxon>
        <taxon>Streptophyta</taxon>
        <taxon>Embryophyta</taxon>
        <taxon>Tracheophyta</taxon>
        <taxon>Spermatophyta</taxon>
        <taxon>Magnoliopsida</taxon>
        <taxon>eudicotyledons</taxon>
        <taxon>Gunneridae</taxon>
        <taxon>Pentapetalae</taxon>
        <taxon>rosids</taxon>
        <taxon>fabids</taxon>
        <taxon>Malpighiales</taxon>
        <taxon>Euphorbiaceae</taxon>
        <taxon>Crotonoideae</taxon>
        <taxon>Micrandreae</taxon>
        <taxon>Hevea</taxon>
    </lineage>
</organism>
<name>A0A6A6KYU7_HEVBR</name>
<dbReference type="SUPFAM" id="SSF52317">
    <property type="entry name" value="Class I glutamine amidotransferase-like"/>
    <property type="match status" value="1"/>
</dbReference>
<dbReference type="Proteomes" id="UP000467840">
    <property type="component" value="Chromosome 7"/>
</dbReference>
<dbReference type="PANTHER" id="PTHR42695:SF13">
    <property type="entry name" value="GLUTAMINE AMIDOTRANSFERASE CLASS-I FAMILY PROTEIN, EXPRESSED"/>
    <property type="match status" value="1"/>
</dbReference>
<dbReference type="AlphaFoldDB" id="A0A6A6KYU7"/>
<evidence type="ECO:0000313" key="1">
    <source>
        <dbReference type="EMBL" id="KAF2294230.1"/>
    </source>
</evidence>
<keyword evidence="2" id="KW-1185">Reference proteome</keyword>
<reference evidence="1 2" key="1">
    <citation type="journal article" date="2020" name="Mol. Plant">
        <title>The Chromosome-Based Rubber Tree Genome Provides New Insights into Spurge Genome Evolution and Rubber Biosynthesis.</title>
        <authorList>
            <person name="Liu J."/>
            <person name="Shi C."/>
            <person name="Shi C.C."/>
            <person name="Li W."/>
            <person name="Zhang Q.J."/>
            <person name="Zhang Y."/>
            <person name="Li K."/>
            <person name="Lu H.F."/>
            <person name="Shi C."/>
            <person name="Zhu S.T."/>
            <person name="Xiao Z.Y."/>
            <person name="Nan H."/>
            <person name="Yue Y."/>
            <person name="Zhu X.G."/>
            <person name="Wu Y."/>
            <person name="Hong X.N."/>
            <person name="Fan G.Y."/>
            <person name="Tong Y."/>
            <person name="Zhang D."/>
            <person name="Mao C.L."/>
            <person name="Liu Y.L."/>
            <person name="Hao S.J."/>
            <person name="Liu W.Q."/>
            <person name="Lv M.Q."/>
            <person name="Zhang H.B."/>
            <person name="Liu Y."/>
            <person name="Hu-Tang G.R."/>
            <person name="Wang J.P."/>
            <person name="Wang J.H."/>
            <person name="Sun Y.H."/>
            <person name="Ni S.B."/>
            <person name="Chen W.B."/>
            <person name="Zhang X.C."/>
            <person name="Jiao Y.N."/>
            <person name="Eichler E.E."/>
            <person name="Li G.H."/>
            <person name="Liu X."/>
            <person name="Gao L.Z."/>
        </authorList>
    </citation>
    <scope>NUCLEOTIDE SEQUENCE [LARGE SCALE GENOMIC DNA]</scope>
    <source>
        <strain evidence="2">cv. GT1</strain>
        <tissue evidence="1">Leaf</tissue>
    </source>
</reference>
<dbReference type="InterPro" id="IPR029062">
    <property type="entry name" value="Class_I_gatase-like"/>
</dbReference>
<dbReference type="Gene3D" id="3.40.50.880">
    <property type="match status" value="1"/>
</dbReference>
<proteinExistence type="predicted"/>
<accession>A0A6A6KYU7</accession>
<dbReference type="GO" id="GO:0005829">
    <property type="term" value="C:cytosol"/>
    <property type="evidence" value="ECO:0007669"/>
    <property type="project" value="TreeGrafter"/>
</dbReference>
<dbReference type="InterPro" id="IPR044992">
    <property type="entry name" value="ChyE-like"/>
</dbReference>
<evidence type="ECO:0008006" key="3">
    <source>
        <dbReference type="Google" id="ProtNLM"/>
    </source>
</evidence>
<evidence type="ECO:0000313" key="2">
    <source>
        <dbReference type="Proteomes" id="UP000467840"/>
    </source>
</evidence>
<dbReference type="PANTHER" id="PTHR42695">
    <property type="entry name" value="GLUTAMINE AMIDOTRANSFERASE YLR126C-RELATED"/>
    <property type="match status" value="1"/>
</dbReference>
<comment type="caution">
    <text evidence="1">The sequence shown here is derived from an EMBL/GenBank/DDBJ whole genome shotgun (WGS) entry which is preliminary data.</text>
</comment>
<dbReference type="EMBL" id="JAAGAX010000013">
    <property type="protein sequence ID" value="KAF2294230.1"/>
    <property type="molecule type" value="Genomic_DNA"/>
</dbReference>
<protein>
    <recommendedName>
        <fullName evidence="3">Glutamine amidotransferase domain-containing protein</fullName>
    </recommendedName>
</protein>
<gene>
    <name evidence="1" type="ORF">GH714_008425</name>
</gene>